<dbReference type="InterPro" id="IPR007358">
    <property type="entry name" value="Nucleoid_associated_NdpA"/>
</dbReference>
<dbReference type="GO" id="GO:0043590">
    <property type="term" value="C:bacterial nucleoid"/>
    <property type="evidence" value="ECO:0007669"/>
    <property type="project" value="TreeGrafter"/>
</dbReference>
<evidence type="ECO:0000256" key="3">
    <source>
        <dbReference type="ARBA" id="ARBA00022490"/>
    </source>
</evidence>
<name>A0A486USM1_KLEPN</name>
<dbReference type="AlphaFoldDB" id="A0A486USM1"/>
<accession>A0A486USM1</accession>
<dbReference type="PANTHER" id="PTHR38772:SF1">
    <property type="entry name" value="NUCLEOID-ASSOCIATED PROTEIN YEJK"/>
    <property type="match status" value="1"/>
</dbReference>
<sequence>MSVEIKHVIVHELIKEAKKDFDFSNPYNLRETPLDNQNPVVIKLITEISSLYGSKGNSAHYGVFKEETTEQGPIPSKFDEYTQNTDCTSDLFVPLSIAIMKQLVKKAQEEIWSSGGFIVFCDYTINDNQFFLIAMIKKKNGVTISTKLEPEEMIHLDLSKIHQAARINFDLFEKFKHASESEKIDSSYLSFVSKGVGQSASAYFIAAIGCDKSLAATKATKKLPSEVKKFFTSKPELKEHATKFRHEIVSYLDKQASNDVSARLSDIETIALSHMTYLNDEIRESYVKELMAHLNSEDIRIPTEFVVSKRALKEVKNLTYKGDDIGFSFEKALLGETADYDVWYDEESGRLSFTNLPSEMKVALSQAVRENAKLRESTSTNG</sequence>
<organism evidence="4">
    <name type="scientific">Klebsiella pneumoniae</name>
    <dbReference type="NCBI Taxonomy" id="573"/>
    <lineage>
        <taxon>Bacteria</taxon>
        <taxon>Pseudomonadati</taxon>
        <taxon>Pseudomonadota</taxon>
        <taxon>Gammaproteobacteria</taxon>
        <taxon>Enterobacterales</taxon>
        <taxon>Enterobacteriaceae</taxon>
        <taxon>Klebsiella/Raoultella group</taxon>
        <taxon>Klebsiella</taxon>
        <taxon>Klebsiella pneumoniae complex</taxon>
    </lineage>
</organism>
<evidence type="ECO:0000256" key="2">
    <source>
        <dbReference type="ARBA" id="ARBA00009035"/>
    </source>
</evidence>
<dbReference type="GO" id="GO:0003727">
    <property type="term" value="F:single-stranded RNA binding"/>
    <property type="evidence" value="ECO:0007669"/>
    <property type="project" value="TreeGrafter"/>
</dbReference>
<keyword evidence="3" id="KW-0963">Cytoplasm</keyword>
<proteinExistence type="inferred from homology"/>
<evidence type="ECO:0000313" key="4">
    <source>
        <dbReference type="EMBL" id="VGM41168.1"/>
    </source>
</evidence>
<comment type="subcellular location">
    <subcellularLocation>
        <location evidence="1">Cytoplasm</location>
        <location evidence="1">Nucleoid</location>
    </subcellularLocation>
</comment>
<dbReference type="Pfam" id="PF04245">
    <property type="entry name" value="NA37"/>
    <property type="match status" value="1"/>
</dbReference>
<gene>
    <name evidence="4" type="primary">yejK_1</name>
    <name evidence="4" type="ORF">SAMEA4873563_01577</name>
</gene>
<protein>
    <submittedName>
        <fullName evidence="4">Nucleoid-associated protein NdpA</fullName>
    </submittedName>
</protein>
<dbReference type="PANTHER" id="PTHR38772">
    <property type="match status" value="1"/>
</dbReference>
<evidence type="ECO:0000256" key="1">
    <source>
        <dbReference type="ARBA" id="ARBA00004453"/>
    </source>
</evidence>
<reference evidence="4" key="1">
    <citation type="submission" date="2019-03" db="EMBL/GenBank/DDBJ databases">
        <authorList>
            <consortium name="Pathogen Informatics"/>
        </authorList>
    </citation>
    <scope>NUCLEOTIDE SEQUENCE</scope>
    <source>
        <strain evidence="4">5012STDY7626362</strain>
    </source>
</reference>
<dbReference type="EMBL" id="CAAHDH010000001">
    <property type="protein sequence ID" value="VGM41168.1"/>
    <property type="molecule type" value="Genomic_DNA"/>
</dbReference>
<dbReference type="RefSeq" id="WP_040176291.1">
    <property type="nucleotide sequence ID" value="NZ_CAXOAT010000017.1"/>
</dbReference>
<comment type="similarity">
    <text evidence="2">Belongs to the YejK family.</text>
</comment>
<dbReference type="GO" id="GO:0003690">
    <property type="term" value="F:double-stranded DNA binding"/>
    <property type="evidence" value="ECO:0007669"/>
    <property type="project" value="TreeGrafter"/>
</dbReference>